<organism evidence="4 5">
    <name type="scientific">Sphaceloma murrayae</name>
    <dbReference type="NCBI Taxonomy" id="2082308"/>
    <lineage>
        <taxon>Eukaryota</taxon>
        <taxon>Fungi</taxon>
        <taxon>Dikarya</taxon>
        <taxon>Ascomycota</taxon>
        <taxon>Pezizomycotina</taxon>
        <taxon>Dothideomycetes</taxon>
        <taxon>Dothideomycetidae</taxon>
        <taxon>Myriangiales</taxon>
        <taxon>Elsinoaceae</taxon>
        <taxon>Sphaceloma</taxon>
    </lineage>
</organism>
<dbReference type="GO" id="GO:0016616">
    <property type="term" value="F:oxidoreductase activity, acting on the CH-OH group of donors, NAD or NADP as acceptor"/>
    <property type="evidence" value="ECO:0007669"/>
    <property type="project" value="TreeGrafter"/>
</dbReference>
<gene>
    <name evidence="4" type="ORF">CAC42_4775</name>
</gene>
<dbReference type="EMBL" id="NKHZ01000055">
    <property type="protein sequence ID" value="PNS16811.1"/>
    <property type="molecule type" value="Genomic_DNA"/>
</dbReference>
<reference evidence="4 5" key="1">
    <citation type="submission" date="2017-06" db="EMBL/GenBank/DDBJ databases">
        <title>Draft genome sequence of a variant of Elsinoe murrayae.</title>
        <authorList>
            <person name="Cheng Q."/>
        </authorList>
    </citation>
    <scope>NUCLEOTIDE SEQUENCE [LARGE SCALE GENOMIC DNA]</scope>
    <source>
        <strain evidence="4 5">CQ-2017a</strain>
    </source>
</reference>
<proteinExistence type="inferred from homology"/>
<comment type="similarity">
    <text evidence="1 3">Belongs to the short-chain dehydrogenases/reductases (SDR) family.</text>
</comment>
<dbReference type="Gene3D" id="3.40.50.720">
    <property type="entry name" value="NAD(P)-binding Rossmann-like Domain"/>
    <property type="match status" value="1"/>
</dbReference>
<evidence type="ECO:0000313" key="5">
    <source>
        <dbReference type="Proteomes" id="UP000243797"/>
    </source>
</evidence>
<dbReference type="AlphaFoldDB" id="A0A2K1QP67"/>
<evidence type="ECO:0000313" key="4">
    <source>
        <dbReference type="EMBL" id="PNS16811.1"/>
    </source>
</evidence>
<dbReference type="OrthoDB" id="1933717at2759"/>
<dbReference type="InterPro" id="IPR002347">
    <property type="entry name" value="SDR_fam"/>
</dbReference>
<evidence type="ECO:0000256" key="3">
    <source>
        <dbReference type="RuleBase" id="RU000363"/>
    </source>
</evidence>
<name>A0A2K1QP67_9PEZI</name>
<dbReference type="InterPro" id="IPR036291">
    <property type="entry name" value="NAD(P)-bd_dom_sf"/>
</dbReference>
<protein>
    <submittedName>
        <fullName evidence="4">Diacetyl reductase</fullName>
    </submittedName>
</protein>
<evidence type="ECO:0000256" key="2">
    <source>
        <dbReference type="ARBA" id="ARBA00023002"/>
    </source>
</evidence>
<dbReference type="Pfam" id="PF00106">
    <property type="entry name" value="adh_short"/>
    <property type="match status" value="1"/>
</dbReference>
<keyword evidence="2" id="KW-0560">Oxidoreductase</keyword>
<dbReference type="CDD" id="cd05233">
    <property type="entry name" value="SDR_c"/>
    <property type="match status" value="1"/>
</dbReference>
<dbReference type="STRING" id="2082308.A0A2K1QP67"/>
<dbReference type="PANTHER" id="PTHR42760:SF37">
    <property type="entry name" value="CLAVALDEHYDE DEHYDROGENASE"/>
    <property type="match status" value="1"/>
</dbReference>
<dbReference type="Proteomes" id="UP000243797">
    <property type="component" value="Unassembled WGS sequence"/>
</dbReference>
<dbReference type="PRINTS" id="PR00081">
    <property type="entry name" value="GDHRDH"/>
</dbReference>
<evidence type="ECO:0000256" key="1">
    <source>
        <dbReference type="ARBA" id="ARBA00006484"/>
    </source>
</evidence>
<dbReference type="InParanoid" id="A0A2K1QP67"/>
<dbReference type="PANTHER" id="PTHR42760">
    <property type="entry name" value="SHORT-CHAIN DEHYDROGENASES/REDUCTASES FAMILY MEMBER"/>
    <property type="match status" value="1"/>
</dbReference>
<keyword evidence="5" id="KW-1185">Reference proteome</keyword>
<dbReference type="SUPFAM" id="SSF51735">
    <property type="entry name" value="NAD(P)-binding Rossmann-fold domains"/>
    <property type="match status" value="1"/>
</dbReference>
<dbReference type="PRINTS" id="PR00080">
    <property type="entry name" value="SDRFAMILY"/>
</dbReference>
<accession>A0A2K1QP67</accession>
<sequence length="314" mass="33738">MVQPKLHTEPYPAIAPQALEGANRGKIAVVTGAARGIGQGIAESLARSGADVALLDIDVERQSETLAICEKYGIKTKAYGCDVTKDDVVQSTFKQIVGDFGPVDILVNNAGRNSRRPMAMETFDQIWAGVELNLKAALLCMHQVLPSMRERSSGCVINIASRAGTVTTPFAGAYSMGKAALIRATNCYQVESEVDGFGDKIQFYALHPGAVKTQMTLPVDPDVEEKYPAVAQKWRQFHGLFRVTPSVCGQTCAFLAAGKGKALRGKYFDCEQDIATVLEGGPDSLRGLYELKVDFLDGLPNDGGTAFAVVETKK</sequence>
<comment type="caution">
    <text evidence="4">The sequence shown here is derived from an EMBL/GenBank/DDBJ whole genome shotgun (WGS) entry which is preliminary data.</text>
</comment>